<gene>
    <name evidence="1" type="ORF">HMPREF3226_01911</name>
</gene>
<organism evidence="1 2">
    <name type="scientific">Prevotella corporis</name>
    <dbReference type="NCBI Taxonomy" id="28128"/>
    <lineage>
        <taxon>Bacteria</taxon>
        <taxon>Pseudomonadati</taxon>
        <taxon>Bacteroidota</taxon>
        <taxon>Bacteroidia</taxon>
        <taxon>Bacteroidales</taxon>
        <taxon>Prevotellaceae</taxon>
        <taxon>Prevotella</taxon>
    </lineage>
</organism>
<accession>A0A133PZG2</accession>
<evidence type="ECO:0000313" key="1">
    <source>
        <dbReference type="EMBL" id="KXA35989.1"/>
    </source>
</evidence>
<dbReference type="eggNOG" id="COG5571">
    <property type="taxonomic scope" value="Bacteria"/>
</dbReference>
<evidence type="ECO:0000313" key="2">
    <source>
        <dbReference type="Proteomes" id="UP000070533"/>
    </source>
</evidence>
<dbReference type="Proteomes" id="UP000070533">
    <property type="component" value="Unassembled WGS sequence"/>
</dbReference>
<dbReference type="Pfam" id="PF14391">
    <property type="entry name" value="DUF4421"/>
    <property type="match status" value="1"/>
</dbReference>
<proteinExistence type="predicted"/>
<reference evidence="2" key="1">
    <citation type="submission" date="2016-01" db="EMBL/GenBank/DDBJ databases">
        <authorList>
            <person name="Mitreva M."/>
            <person name="Pepin K.H."/>
            <person name="Mihindukulasuriya K.A."/>
            <person name="Fulton R."/>
            <person name="Fronick C."/>
            <person name="O'Laughlin M."/>
            <person name="Miner T."/>
            <person name="Herter B."/>
            <person name="Rosa B.A."/>
            <person name="Cordes M."/>
            <person name="Tomlinson C."/>
            <person name="Wollam A."/>
            <person name="Palsikar V.B."/>
            <person name="Mardis E.R."/>
            <person name="Wilson R.K."/>
        </authorList>
    </citation>
    <scope>NUCLEOTIDE SEQUENCE [LARGE SCALE GENOMIC DNA]</scope>
    <source>
        <strain evidence="2">MJR7716</strain>
    </source>
</reference>
<dbReference type="PATRIC" id="fig|28128.5.peg.1966"/>
<evidence type="ECO:0008006" key="3">
    <source>
        <dbReference type="Google" id="ProtNLM"/>
    </source>
</evidence>
<keyword evidence="2" id="KW-1185">Reference proteome</keyword>
<comment type="caution">
    <text evidence="1">The sequence shown here is derived from an EMBL/GenBank/DDBJ whole genome shotgun (WGS) entry which is preliminary data.</text>
</comment>
<name>A0A133PZG2_9BACT</name>
<dbReference type="InterPro" id="IPR025535">
    <property type="entry name" value="DUF4421"/>
</dbReference>
<sequence length="394" mass="45806">MRFTTNTLYWHIRLAIATLLLIVASFNIKANGTDEMTTADSIRWMRVDTTSRWYQRQLHKAKNTLYRFNDIDSNYIEPQHYNFTVMLQNTNTYEVYRLNNKEGQSITFAPEPNIRIGPYFGWRWIFLGYTIDIKHLNLKHQDHQRQEYDLSLYSSMVGIDFYYRKTGNDYKIRTLKLEENIDTRAVEGAQFGGLTSTIKGLNIYYIFNHRRFSYPAAFSQSTVQRRSAGSPLIGIGYTKHTLSVDWNALNQLISDRLGPNAEKAQLDSTMMFGKVQYSDFAVSGGYAYNWVFARNWLLAASLTMGLAYKRSTGDVERKHLSLREFSFKNLNIDGTGRFGIVWNDTKWYAGMSAILHAYNYRRSRFSTNNFFGSVNLYAGVNFGKKGMKKKKKKD</sequence>
<dbReference type="STRING" id="28128.HMPREF3226_01911"/>
<dbReference type="AlphaFoldDB" id="A0A133PZG2"/>
<dbReference type="EMBL" id="LRQG01000170">
    <property type="protein sequence ID" value="KXA35989.1"/>
    <property type="molecule type" value="Genomic_DNA"/>
</dbReference>
<protein>
    <recommendedName>
        <fullName evidence="3">DUF4421 domain-containing protein</fullName>
    </recommendedName>
</protein>